<keyword evidence="3" id="KW-1185">Reference proteome</keyword>
<dbReference type="EMBL" id="JAGHKP010000004">
    <property type="protein sequence ID" value="MBO9154503.1"/>
    <property type="molecule type" value="Genomic_DNA"/>
</dbReference>
<comment type="caution">
    <text evidence="2">The sequence shown here is derived from an EMBL/GenBank/DDBJ whole genome shotgun (WGS) entry which is preliminary data.</text>
</comment>
<evidence type="ECO:0000313" key="3">
    <source>
        <dbReference type="Proteomes" id="UP000679126"/>
    </source>
</evidence>
<sequence length="356" mass="38962">MQYKFIWLICLVLTVSACSEKLGEIPEPQLQVKVDKTTFSVDEPVVFTFSGDQTNISFYSGEVFNDYAFKDGRTVDLAGQGATLDFFSQLSGTGTQTGQVSVWLSNNYSGAGDLASVKAAAWTDVTSSFTLATAATNVASGKLDVSGWVADGKPLFIGFKYITKPQAVNGLARVWWIQSLAVRSKAEALGGKELLLTDQENAGFRTIDQFPADAPSLTTISATRVTLLGNKYKDPLDSIYNPDYSIYDPNNPIYDPKSPTYQPTARPPVFVPYDPNSPYNDPATETWVISKAITEGKINLGPDKAVSIKGINLDVLDNYTYTYKTPGKYNVYFVAKNHNIDGEKTVVRQLELTITP</sequence>
<feature type="domain" description="DUF5017" evidence="1">
    <location>
        <begin position="18"/>
        <end position="198"/>
    </location>
</feature>
<protein>
    <submittedName>
        <fullName evidence="2">DUF5017 domain-containing protein</fullName>
    </submittedName>
</protein>
<gene>
    <name evidence="2" type="ORF">J7I43_19925</name>
</gene>
<dbReference type="Proteomes" id="UP000679126">
    <property type="component" value="Unassembled WGS sequence"/>
</dbReference>
<reference evidence="3" key="1">
    <citation type="submission" date="2021-03" db="EMBL/GenBank/DDBJ databases">
        <title>Assistant Professor.</title>
        <authorList>
            <person name="Huq M.A."/>
        </authorList>
    </citation>
    <scope>NUCLEOTIDE SEQUENCE [LARGE SCALE GENOMIC DNA]</scope>
    <source>
        <strain evidence="3">MAH-28</strain>
    </source>
</reference>
<accession>A0ABS3YIJ0</accession>
<dbReference type="PROSITE" id="PS51257">
    <property type="entry name" value="PROKAR_LIPOPROTEIN"/>
    <property type="match status" value="1"/>
</dbReference>
<name>A0ABS3YIJ0_9BACT</name>
<dbReference type="Pfam" id="PF16409">
    <property type="entry name" value="DUF5017"/>
    <property type="match status" value="1"/>
</dbReference>
<dbReference type="InterPro" id="IPR032185">
    <property type="entry name" value="DUF5017"/>
</dbReference>
<evidence type="ECO:0000313" key="2">
    <source>
        <dbReference type="EMBL" id="MBO9154503.1"/>
    </source>
</evidence>
<proteinExistence type="predicted"/>
<evidence type="ECO:0000259" key="1">
    <source>
        <dbReference type="Pfam" id="PF16409"/>
    </source>
</evidence>
<dbReference type="RefSeq" id="WP_209147621.1">
    <property type="nucleotide sequence ID" value="NZ_JAGHKP010000004.1"/>
</dbReference>
<organism evidence="2 3">
    <name type="scientific">Chitinophaga chungangae</name>
    <dbReference type="NCBI Taxonomy" id="2821488"/>
    <lineage>
        <taxon>Bacteria</taxon>
        <taxon>Pseudomonadati</taxon>
        <taxon>Bacteroidota</taxon>
        <taxon>Chitinophagia</taxon>
        <taxon>Chitinophagales</taxon>
        <taxon>Chitinophagaceae</taxon>
        <taxon>Chitinophaga</taxon>
    </lineage>
</organism>